<evidence type="ECO:0000313" key="6">
    <source>
        <dbReference type="Proteomes" id="UP000574276"/>
    </source>
</evidence>
<protein>
    <submittedName>
        <fullName evidence="5">DUF4316 domain-containing protein</fullName>
    </submittedName>
</protein>
<evidence type="ECO:0000259" key="3">
    <source>
        <dbReference type="Pfam" id="PF14195"/>
    </source>
</evidence>
<dbReference type="InterPro" id="IPR043519">
    <property type="entry name" value="NT_sf"/>
</dbReference>
<organism evidence="5 6">
    <name type="scientific">Variimorphobacter saccharofermentans</name>
    <dbReference type="NCBI Taxonomy" id="2755051"/>
    <lineage>
        <taxon>Bacteria</taxon>
        <taxon>Bacillati</taxon>
        <taxon>Bacillota</taxon>
        <taxon>Clostridia</taxon>
        <taxon>Lachnospirales</taxon>
        <taxon>Lachnospiraceae</taxon>
        <taxon>Variimorphobacter</taxon>
    </lineage>
</organism>
<proteinExistence type="predicted"/>
<sequence length="542" mass="61338">MPTANQKHIEKNVPITEWDNPYFEVKEPEQMAFSIKDKFVSIQTCTEGYDYSVFDADYKLIDGGVYDNPDISIYAALKDVLEDFGLSEQDKRIPVDYDELMEKTEAVEREQLSERIRAEVPEADSVVADFKAKTEELFNGINGQTQDDIEQTVWAYLQSKIDEYEIDVELVDVVVSGSRCRGLEKAGSDLDVVVEYKGREYEDDLFNVFNEDGLMIGGVKVDINPITEGKTGTLATYLPGVESYLAEKQAMQKAYAVEVIPEKTVTLTVAECGEFHSLGEFHENIAGVEEAIAVWKSIPPERMNGIPSIGINIHTEGTERYEDVEMDILSGKVIDLEVLDYVPDITDDPKAIEVIAELIDKLPDIEVRGSLEKWQAAILASEIDQFSYDYDTYQYQDTVEDREAQVANITEDIRNGNTGYLNDFLNAVISEGVREGIKDIFGQGVEIDDSEAVQTARRAKELLDKLAEYKPLAKIEELEEQNYNMIDNVLNNGAEKKEKEQIKGRISIKEKLAEKKAVIEQRDRAERTSPEKETEKKSQREM</sequence>
<evidence type="ECO:0000259" key="4">
    <source>
        <dbReference type="Pfam" id="PF18830"/>
    </source>
</evidence>
<dbReference type="InterPro" id="IPR040568">
    <property type="entry name" value="LPD16"/>
</dbReference>
<reference evidence="5 6" key="1">
    <citation type="submission" date="2020-07" db="EMBL/GenBank/DDBJ databases">
        <title>Characterization and genome sequencing of isolate MD1, a novel member within the family Lachnospiraceae.</title>
        <authorList>
            <person name="Rettenmaier R."/>
            <person name="Di Bello L."/>
            <person name="Zinser C."/>
            <person name="Scheitz K."/>
            <person name="Liebl W."/>
            <person name="Zverlov V."/>
        </authorList>
    </citation>
    <scope>NUCLEOTIDE SEQUENCE [LARGE SCALE GENOMIC DNA]</scope>
    <source>
        <strain evidence="5 6">MD1</strain>
    </source>
</reference>
<dbReference type="SUPFAM" id="SSF81301">
    <property type="entry name" value="Nucleotidyltransferase"/>
    <property type="match status" value="1"/>
</dbReference>
<gene>
    <name evidence="5" type="ORF">H0486_02940</name>
</gene>
<dbReference type="InterPro" id="IPR025465">
    <property type="entry name" value="DUF4316"/>
</dbReference>
<keyword evidence="6" id="KW-1185">Reference proteome</keyword>
<dbReference type="Pfam" id="PF14195">
    <property type="entry name" value="DUF4316"/>
    <property type="match status" value="1"/>
</dbReference>
<feature type="domain" description="Polymerase nucleotidyl transferase" evidence="2">
    <location>
        <begin position="171"/>
        <end position="223"/>
    </location>
</feature>
<dbReference type="InterPro" id="IPR002934">
    <property type="entry name" value="Polymerase_NTP_transf_dom"/>
</dbReference>
<accession>A0A839JXX4</accession>
<dbReference type="AlphaFoldDB" id="A0A839JXX4"/>
<dbReference type="EMBL" id="JACEGA010000001">
    <property type="protein sequence ID" value="MBB2181832.1"/>
    <property type="molecule type" value="Genomic_DNA"/>
</dbReference>
<dbReference type="Pfam" id="PF01909">
    <property type="entry name" value="NTP_transf_2"/>
    <property type="match status" value="1"/>
</dbReference>
<feature type="domain" description="Large polyvalent protein-associated" evidence="4">
    <location>
        <begin position="27"/>
        <end position="106"/>
    </location>
</feature>
<comment type="caution">
    <text evidence="5">The sequence shown here is derived from an EMBL/GenBank/DDBJ whole genome shotgun (WGS) entry which is preliminary data.</text>
</comment>
<dbReference type="Pfam" id="PF18830">
    <property type="entry name" value="LPD16"/>
    <property type="match status" value="1"/>
</dbReference>
<evidence type="ECO:0000313" key="5">
    <source>
        <dbReference type="EMBL" id="MBB2181832.1"/>
    </source>
</evidence>
<evidence type="ECO:0000259" key="2">
    <source>
        <dbReference type="Pfam" id="PF01909"/>
    </source>
</evidence>
<dbReference type="GO" id="GO:0016779">
    <property type="term" value="F:nucleotidyltransferase activity"/>
    <property type="evidence" value="ECO:0007669"/>
    <property type="project" value="InterPro"/>
</dbReference>
<dbReference type="Proteomes" id="UP000574276">
    <property type="component" value="Unassembled WGS sequence"/>
</dbReference>
<evidence type="ECO:0000256" key="1">
    <source>
        <dbReference type="SAM" id="MobiDB-lite"/>
    </source>
</evidence>
<feature type="region of interest" description="Disordered" evidence="1">
    <location>
        <begin position="517"/>
        <end position="542"/>
    </location>
</feature>
<feature type="domain" description="DUF4316" evidence="3">
    <location>
        <begin position="476"/>
        <end position="500"/>
    </location>
</feature>
<name>A0A839JXX4_9FIRM</name>